<reference evidence="2" key="1">
    <citation type="submission" date="2006-10" db="EMBL/GenBank/DDBJ databases">
        <authorList>
            <person name="Amadeo P."/>
            <person name="Zhao Q."/>
            <person name="Wortman J."/>
            <person name="Fraser-Liggett C."/>
            <person name="Carlton J."/>
        </authorList>
    </citation>
    <scope>NUCLEOTIDE SEQUENCE</scope>
    <source>
        <strain evidence="2">G3</strain>
    </source>
</reference>
<evidence type="ECO:0008006" key="4">
    <source>
        <dbReference type="Google" id="ProtNLM"/>
    </source>
</evidence>
<dbReference type="Proteomes" id="UP000001542">
    <property type="component" value="Unassembled WGS sequence"/>
</dbReference>
<sequence length="742" mass="85663">MVNGLWTGIFTTESDVQLEIEAKLIPKRGKNHAFVIDGVALAEFILKVRNQSNNCDLWSGGNYDLYALEIIRFFKVLKSINAKAEIVLPLSRLMGNINQFENDASTQAQRYSSKNIFKINADDAKNNDIRGIYPHFIFQVIKETANKLRIPLVYTKFDLKRYIAKIISIGDADACIISDSEYLIFPQIKAIPIDSFYHTESGVLICSYFTDDMVARHVGLVNRQKLVELSIIMGNHFTSPLWNDRYNIYTLLHTQPDPIYPSILMVASVEKINQDYHFFIEELSPFTEIINVDPDLRTAIDKSRAYFDISDDLPSEGDSFCRHESEKGHLPPWAAIVDEGNDLWIDPCYDDYNHDVNALKITIPFREAFCSILSRESVIEHFVYGDGPNTRSVKLDQNIPSLIKVKSLDEQQRYELLYQVIHKNFPTLPLLFDDPINQIEEPMRTSALAIRFLLSTCFTDHQTQYTKITDEQMDLQKKYNIQGAPCLDFFEFKSLVAMSICCVFLDLSNVEIPNMKTSLRKSHVSALYQTTVQHVIWLQQFFDLRRSMIEPERFWNGRLFSLIYESNGKILNKIFGSLFDNKLLKTLDATRIQPLIKIIMYPFPGELFEAFSGCPRCLPISSFQFSNKKKEVNWKTGEFTEVEVEDTNKRRHIQMAPLPPPVSRKESPKKRQEIDEDEEIAFLQEMAKKNKGGPKIVEAKKTNTNKTKENSFRKKLTQTSQLELIKMMNEYMEKKKLPPGVL</sequence>
<organism evidence="2 3">
    <name type="scientific">Trichomonas vaginalis (strain ATCC PRA-98 / G3)</name>
    <dbReference type="NCBI Taxonomy" id="412133"/>
    <lineage>
        <taxon>Eukaryota</taxon>
        <taxon>Metamonada</taxon>
        <taxon>Parabasalia</taxon>
        <taxon>Trichomonadida</taxon>
        <taxon>Trichomonadidae</taxon>
        <taxon>Trichomonas</taxon>
    </lineage>
</organism>
<dbReference type="SUPFAM" id="SSF88723">
    <property type="entry name" value="PIN domain-like"/>
    <property type="match status" value="1"/>
</dbReference>
<dbReference type="RefSeq" id="XP_001318126.1">
    <property type="nucleotide sequence ID" value="XM_001318091.1"/>
</dbReference>
<evidence type="ECO:0000313" key="2">
    <source>
        <dbReference type="EMBL" id="EAY05903.1"/>
    </source>
</evidence>
<protein>
    <recommendedName>
        <fullName evidence="4">XPG N-terminal domain-containing protein</fullName>
    </recommendedName>
</protein>
<dbReference type="AlphaFoldDB" id="A2EN66"/>
<dbReference type="KEGG" id="tva:4763774"/>
<reference evidence="2" key="2">
    <citation type="journal article" date="2007" name="Science">
        <title>Draft genome sequence of the sexually transmitted pathogen Trichomonas vaginalis.</title>
        <authorList>
            <person name="Carlton J.M."/>
            <person name="Hirt R.P."/>
            <person name="Silva J.C."/>
            <person name="Delcher A.L."/>
            <person name="Schatz M."/>
            <person name="Zhao Q."/>
            <person name="Wortman J.R."/>
            <person name="Bidwell S.L."/>
            <person name="Alsmark U.C.M."/>
            <person name="Besteiro S."/>
            <person name="Sicheritz-Ponten T."/>
            <person name="Noel C.J."/>
            <person name="Dacks J.B."/>
            <person name="Foster P.G."/>
            <person name="Simillion C."/>
            <person name="Van de Peer Y."/>
            <person name="Miranda-Saavedra D."/>
            <person name="Barton G.J."/>
            <person name="Westrop G.D."/>
            <person name="Mueller S."/>
            <person name="Dessi D."/>
            <person name="Fiori P.L."/>
            <person name="Ren Q."/>
            <person name="Paulsen I."/>
            <person name="Zhang H."/>
            <person name="Bastida-Corcuera F.D."/>
            <person name="Simoes-Barbosa A."/>
            <person name="Brown M.T."/>
            <person name="Hayes R.D."/>
            <person name="Mukherjee M."/>
            <person name="Okumura C.Y."/>
            <person name="Schneider R."/>
            <person name="Smith A.J."/>
            <person name="Vanacova S."/>
            <person name="Villalvazo M."/>
            <person name="Haas B.J."/>
            <person name="Pertea M."/>
            <person name="Feldblyum T.V."/>
            <person name="Utterback T.R."/>
            <person name="Shu C.L."/>
            <person name="Osoegawa K."/>
            <person name="de Jong P.J."/>
            <person name="Hrdy I."/>
            <person name="Horvathova L."/>
            <person name="Zubacova Z."/>
            <person name="Dolezal P."/>
            <person name="Malik S.B."/>
            <person name="Logsdon J.M. Jr."/>
            <person name="Henze K."/>
            <person name="Gupta A."/>
            <person name="Wang C.C."/>
            <person name="Dunne R.L."/>
            <person name="Upcroft J.A."/>
            <person name="Upcroft P."/>
            <person name="White O."/>
            <person name="Salzberg S.L."/>
            <person name="Tang P."/>
            <person name="Chiu C.-H."/>
            <person name="Lee Y.-S."/>
            <person name="Embley T.M."/>
            <person name="Coombs G.H."/>
            <person name="Mottram J.C."/>
            <person name="Tachezy J."/>
            <person name="Fraser-Liggett C.M."/>
            <person name="Johnson P.J."/>
        </authorList>
    </citation>
    <scope>NUCLEOTIDE SEQUENCE [LARGE SCALE GENOMIC DNA]</scope>
    <source>
        <strain evidence="2">G3</strain>
    </source>
</reference>
<accession>A2EN66</accession>
<dbReference type="PANTHER" id="PTHR15665:SF1">
    <property type="entry name" value="PROTEIN ASTEROID HOMOLOG 1"/>
    <property type="match status" value="1"/>
</dbReference>
<dbReference type="PANTHER" id="PTHR15665">
    <property type="entry name" value="ASTEROID PROTEIN"/>
    <property type="match status" value="1"/>
</dbReference>
<dbReference type="OrthoDB" id="25987at2759"/>
<dbReference type="InParanoid" id="A2EN66"/>
<dbReference type="InterPro" id="IPR026832">
    <property type="entry name" value="Asteroid"/>
</dbReference>
<dbReference type="EMBL" id="DS113437">
    <property type="protein sequence ID" value="EAY05903.1"/>
    <property type="molecule type" value="Genomic_DNA"/>
</dbReference>
<comment type="similarity">
    <text evidence="1">Belongs to the asteroid family.</text>
</comment>
<gene>
    <name evidence="2" type="ORF">TVAG_353440</name>
</gene>
<dbReference type="InterPro" id="IPR029060">
    <property type="entry name" value="PIN-like_dom_sf"/>
</dbReference>
<keyword evidence="3" id="KW-1185">Reference proteome</keyword>
<name>A2EN66_TRIV3</name>
<proteinExistence type="inferred from homology"/>
<dbReference type="VEuPathDB" id="TrichDB:TVAG_353440"/>
<dbReference type="VEuPathDB" id="TrichDB:TVAGG3_0546380"/>
<evidence type="ECO:0000256" key="1">
    <source>
        <dbReference type="ARBA" id="ARBA00007398"/>
    </source>
</evidence>
<evidence type="ECO:0000313" key="3">
    <source>
        <dbReference type="Proteomes" id="UP000001542"/>
    </source>
</evidence>